<dbReference type="GO" id="GO:0033281">
    <property type="term" value="C:TAT protein transport complex"/>
    <property type="evidence" value="ECO:0007669"/>
    <property type="project" value="UniProtKB-UniRule"/>
</dbReference>
<reference evidence="11" key="1">
    <citation type="journal article" date="2014" name="Int. J. Syst. Evol. Microbiol.">
        <title>Complete genome sequence of Corynebacterium casei LMG S-19264T (=DSM 44701T), isolated from a smear-ripened cheese.</title>
        <authorList>
            <consortium name="US DOE Joint Genome Institute (JGI-PGF)"/>
            <person name="Walter F."/>
            <person name="Albersmeier A."/>
            <person name="Kalinowski J."/>
            <person name="Ruckert C."/>
        </authorList>
    </citation>
    <scope>NUCLEOTIDE SEQUENCE</scope>
    <source>
        <strain evidence="11">CGMCC 1.15254</strain>
    </source>
</reference>
<evidence type="ECO:0000256" key="6">
    <source>
        <dbReference type="ARBA" id="ARBA00022989"/>
    </source>
</evidence>
<gene>
    <name evidence="9" type="primary">tatA</name>
    <name evidence="11" type="ORF">GCM10011332_00940</name>
</gene>
<protein>
    <recommendedName>
        <fullName evidence="9">Sec-independent protein translocase protein TatA</fullName>
    </recommendedName>
</protein>
<keyword evidence="6 9" id="KW-1133">Transmembrane helix</keyword>
<dbReference type="EMBL" id="BMHV01000001">
    <property type="protein sequence ID" value="GGF51550.1"/>
    <property type="molecule type" value="Genomic_DNA"/>
</dbReference>
<evidence type="ECO:0000256" key="9">
    <source>
        <dbReference type="HAMAP-Rule" id="MF_00236"/>
    </source>
</evidence>
<evidence type="ECO:0000313" key="12">
    <source>
        <dbReference type="Proteomes" id="UP000632498"/>
    </source>
</evidence>
<dbReference type="GO" id="GO:0008320">
    <property type="term" value="F:protein transmembrane transporter activity"/>
    <property type="evidence" value="ECO:0007669"/>
    <property type="project" value="UniProtKB-UniRule"/>
</dbReference>
<dbReference type="AlphaFoldDB" id="A0A917BRA5"/>
<dbReference type="InterPro" id="IPR003369">
    <property type="entry name" value="TatA/B/E"/>
</dbReference>
<evidence type="ECO:0000256" key="4">
    <source>
        <dbReference type="ARBA" id="ARBA00022692"/>
    </source>
</evidence>
<sequence>MGIGVWQVVLVLVIVLIIFGAGKLPKVMGDVAKGVKNFKSGLKEGEEEAKADDQAAISAKEETEVPASSEKKDVS</sequence>
<evidence type="ECO:0000256" key="2">
    <source>
        <dbReference type="ARBA" id="ARBA00022448"/>
    </source>
</evidence>
<feature type="transmembrane region" description="Helical" evidence="9">
    <location>
        <begin position="6"/>
        <end position="24"/>
    </location>
</feature>
<evidence type="ECO:0000256" key="3">
    <source>
        <dbReference type="ARBA" id="ARBA00022475"/>
    </source>
</evidence>
<evidence type="ECO:0000313" key="11">
    <source>
        <dbReference type="EMBL" id="GGF51550.1"/>
    </source>
</evidence>
<dbReference type="Proteomes" id="UP000632498">
    <property type="component" value="Unassembled WGS sequence"/>
</dbReference>
<comment type="subunit">
    <text evidence="9">The Tat system comprises two distinct complexes: a TatABC complex, containing multiple copies of TatA, TatB and TatC subunits, and a separate TatA complex, containing only TatA subunits. Substrates initially bind to the TatABC complex, which probably triggers association of the separate TatA complex to form the active translocon.</text>
</comment>
<accession>A0A917BRA5</accession>
<dbReference type="GO" id="GO:0043953">
    <property type="term" value="P:protein transport by the Tat complex"/>
    <property type="evidence" value="ECO:0007669"/>
    <property type="project" value="UniProtKB-UniRule"/>
</dbReference>
<keyword evidence="4 9" id="KW-0812">Transmembrane</keyword>
<keyword evidence="2 9" id="KW-0813">Transport</keyword>
<dbReference type="RefSeq" id="WP_188659890.1">
    <property type="nucleotide sequence ID" value="NZ_BMHV01000001.1"/>
</dbReference>
<evidence type="ECO:0000256" key="5">
    <source>
        <dbReference type="ARBA" id="ARBA00022927"/>
    </source>
</evidence>
<comment type="caution">
    <text evidence="11">The sequence shown here is derived from an EMBL/GenBank/DDBJ whole genome shotgun (WGS) entry which is preliminary data.</text>
</comment>
<evidence type="ECO:0000256" key="1">
    <source>
        <dbReference type="ARBA" id="ARBA00004162"/>
    </source>
</evidence>
<dbReference type="PANTHER" id="PTHR42982:SF1">
    <property type="entry name" value="SEC-INDEPENDENT PROTEIN TRANSLOCASE PROTEIN TATA"/>
    <property type="match status" value="1"/>
</dbReference>
<dbReference type="Pfam" id="PF02416">
    <property type="entry name" value="TatA_B_E"/>
    <property type="match status" value="1"/>
</dbReference>
<evidence type="ECO:0000256" key="7">
    <source>
        <dbReference type="ARBA" id="ARBA00023010"/>
    </source>
</evidence>
<proteinExistence type="inferred from homology"/>
<comment type="subcellular location">
    <subcellularLocation>
        <location evidence="1 9">Cell membrane</location>
        <topology evidence="1 9">Single-pass membrane protein</topology>
    </subcellularLocation>
</comment>
<comment type="similarity">
    <text evidence="9">Belongs to the TatA/E family.</text>
</comment>
<feature type="compositionally biased region" description="Basic and acidic residues" evidence="10">
    <location>
        <begin position="59"/>
        <end position="75"/>
    </location>
</feature>
<name>A0A917BRA5_9PROT</name>
<evidence type="ECO:0000256" key="8">
    <source>
        <dbReference type="ARBA" id="ARBA00023136"/>
    </source>
</evidence>
<reference evidence="11" key="2">
    <citation type="submission" date="2020-09" db="EMBL/GenBank/DDBJ databases">
        <authorList>
            <person name="Sun Q."/>
            <person name="Zhou Y."/>
        </authorList>
    </citation>
    <scope>NUCLEOTIDE SEQUENCE</scope>
    <source>
        <strain evidence="11">CGMCC 1.15254</strain>
    </source>
</reference>
<keyword evidence="8 9" id="KW-0472">Membrane</keyword>
<dbReference type="PANTHER" id="PTHR42982">
    <property type="entry name" value="SEC-INDEPENDENT PROTEIN TRANSLOCASE PROTEIN TATA"/>
    <property type="match status" value="1"/>
</dbReference>
<comment type="function">
    <text evidence="9">Part of the twin-arginine translocation (Tat) system that transports large folded proteins containing a characteristic twin-arginine motif in their signal peptide across membranes. TatA could form the protein-conducting channel of the Tat system.</text>
</comment>
<keyword evidence="3 9" id="KW-1003">Cell membrane</keyword>
<dbReference type="InterPro" id="IPR006312">
    <property type="entry name" value="TatA/E"/>
</dbReference>
<keyword evidence="7 9" id="KW-0811">Translocation</keyword>
<dbReference type="Gene3D" id="1.20.5.3310">
    <property type="match status" value="1"/>
</dbReference>
<keyword evidence="12" id="KW-1185">Reference proteome</keyword>
<dbReference type="HAMAP" id="MF_00236">
    <property type="entry name" value="TatA_E"/>
    <property type="match status" value="1"/>
</dbReference>
<organism evidence="11 12">
    <name type="scientific">Terasakiella brassicae</name>
    <dbReference type="NCBI Taxonomy" id="1634917"/>
    <lineage>
        <taxon>Bacteria</taxon>
        <taxon>Pseudomonadati</taxon>
        <taxon>Pseudomonadota</taxon>
        <taxon>Alphaproteobacteria</taxon>
        <taxon>Rhodospirillales</taxon>
        <taxon>Terasakiellaceae</taxon>
        <taxon>Terasakiella</taxon>
    </lineage>
</organism>
<evidence type="ECO:0000256" key="10">
    <source>
        <dbReference type="SAM" id="MobiDB-lite"/>
    </source>
</evidence>
<keyword evidence="5 9" id="KW-0653">Protein transport</keyword>
<dbReference type="NCBIfam" id="TIGR01411">
    <property type="entry name" value="tatAE"/>
    <property type="match status" value="1"/>
</dbReference>
<feature type="region of interest" description="Disordered" evidence="10">
    <location>
        <begin position="43"/>
        <end position="75"/>
    </location>
</feature>